<dbReference type="Gene3D" id="2.20.110.10">
    <property type="entry name" value="Histone H3 K4-specific methyltransferase SET7/9 N-terminal domain"/>
    <property type="match status" value="2"/>
</dbReference>
<name>A0A382MM06_9ZZZZ</name>
<dbReference type="InterPro" id="IPR003409">
    <property type="entry name" value="MORN"/>
</dbReference>
<gene>
    <name evidence="2" type="ORF">METZ01_LOCUS302630</name>
</gene>
<dbReference type="EMBL" id="UINC01094494">
    <property type="protein sequence ID" value="SVC49776.1"/>
    <property type="molecule type" value="Genomic_DNA"/>
</dbReference>
<evidence type="ECO:0000313" key="2">
    <source>
        <dbReference type="EMBL" id="SVC49776.1"/>
    </source>
</evidence>
<protein>
    <submittedName>
        <fullName evidence="2">Uncharacterized protein</fullName>
    </submittedName>
</protein>
<dbReference type="PANTHER" id="PTHR23084">
    <property type="entry name" value="PHOSPHATIDYLINOSITOL-4-PHOSPHATE 5-KINASE RELATED"/>
    <property type="match status" value="1"/>
</dbReference>
<dbReference type="SUPFAM" id="SSF82185">
    <property type="entry name" value="Histone H3 K4-specific methyltransferase SET7/9 N-terminal domain"/>
    <property type="match status" value="1"/>
</dbReference>
<dbReference type="SMART" id="SM00698">
    <property type="entry name" value="MORN"/>
    <property type="match status" value="4"/>
</dbReference>
<evidence type="ECO:0000256" key="1">
    <source>
        <dbReference type="ARBA" id="ARBA00022737"/>
    </source>
</evidence>
<dbReference type="PANTHER" id="PTHR23084:SF263">
    <property type="entry name" value="MORN REPEAT-CONTAINING PROTEIN 1"/>
    <property type="match status" value="1"/>
</dbReference>
<reference evidence="2" key="1">
    <citation type="submission" date="2018-05" db="EMBL/GenBank/DDBJ databases">
        <authorList>
            <person name="Lanie J.A."/>
            <person name="Ng W.-L."/>
            <person name="Kazmierczak K.M."/>
            <person name="Andrzejewski T.M."/>
            <person name="Davidsen T.M."/>
            <person name="Wayne K.J."/>
            <person name="Tettelin H."/>
            <person name="Glass J.I."/>
            <person name="Rusch D."/>
            <person name="Podicherti R."/>
            <person name="Tsui H.-C.T."/>
            <person name="Winkler M.E."/>
        </authorList>
    </citation>
    <scope>NUCLEOTIDE SEQUENCE</scope>
</reference>
<organism evidence="2">
    <name type="scientific">marine metagenome</name>
    <dbReference type="NCBI Taxonomy" id="408172"/>
    <lineage>
        <taxon>unclassified sequences</taxon>
        <taxon>metagenomes</taxon>
        <taxon>ecological metagenomes</taxon>
    </lineage>
</organism>
<dbReference type="AlphaFoldDB" id="A0A382MM06"/>
<keyword evidence="1" id="KW-0677">Repeat</keyword>
<accession>A0A382MM06</accession>
<dbReference type="Pfam" id="PF02493">
    <property type="entry name" value="MORN"/>
    <property type="match status" value="4"/>
</dbReference>
<proteinExistence type="predicted"/>
<feature type="non-terminal residue" evidence="2">
    <location>
        <position position="1"/>
    </location>
</feature>
<sequence length="144" mass="16539">NGKKHGQGTQTWSDGDKYVGGFKENKRHGKGTYEFNQHGKGCIYKGDWNEGRRTGQGSETCTEGKWWFVFYEGGWKNSKFHGQGKLVITKSDPDGTLLTKHNVEKIKGLTLIGEFKNRRFWNLKSYNDAGEQQTFTVVYGKWTY</sequence>